<evidence type="ECO:0000313" key="8">
    <source>
        <dbReference type="Proteomes" id="UP001652564"/>
    </source>
</evidence>
<evidence type="ECO:0000256" key="6">
    <source>
        <dbReference type="SAM" id="SignalP"/>
    </source>
</evidence>
<feature type="chain" id="PRO_5046821419" evidence="6">
    <location>
        <begin position="23"/>
        <end position="331"/>
    </location>
</feature>
<dbReference type="PANTHER" id="PTHR30006:SF3">
    <property type="entry name" value="THIAMINE-BINDING PERIPLASMIC PROTEIN"/>
    <property type="match status" value="1"/>
</dbReference>
<evidence type="ECO:0000256" key="3">
    <source>
        <dbReference type="ARBA" id="ARBA00022448"/>
    </source>
</evidence>
<organism evidence="7 8">
    <name type="scientific">Albidovulum litorale</name>
    <dbReference type="NCBI Taxonomy" id="2984134"/>
    <lineage>
        <taxon>Bacteria</taxon>
        <taxon>Pseudomonadati</taxon>
        <taxon>Pseudomonadota</taxon>
        <taxon>Alphaproteobacteria</taxon>
        <taxon>Rhodobacterales</taxon>
        <taxon>Paracoccaceae</taxon>
        <taxon>Albidovulum</taxon>
    </lineage>
</organism>
<evidence type="ECO:0000256" key="5">
    <source>
        <dbReference type="ARBA" id="ARBA00022764"/>
    </source>
</evidence>
<name>A0ABT2ZM85_9RHOB</name>
<dbReference type="PANTHER" id="PTHR30006">
    <property type="entry name" value="THIAMINE-BINDING PERIPLASMIC PROTEIN-RELATED"/>
    <property type="match status" value="1"/>
</dbReference>
<comment type="subcellular location">
    <subcellularLocation>
        <location evidence="1">Periplasm</location>
    </subcellularLocation>
</comment>
<evidence type="ECO:0000256" key="1">
    <source>
        <dbReference type="ARBA" id="ARBA00004418"/>
    </source>
</evidence>
<dbReference type="RefSeq" id="WP_263739322.1">
    <property type="nucleotide sequence ID" value="NZ_JAOWKZ010000002.1"/>
</dbReference>
<dbReference type="Pfam" id="PF13343">
    <property type="entry name" value="SBP_bac_6"/>
    <property type="match status" value="1"/>
</dbReference>
<keyword evidence="8" id="KW-1185">Reference proteome</keyword>
<comment type="caution">
    <text evidence="7">The sequence shown here is derived from an EMBL/GenBank/DDBJ whole genome shotgun (WGS) entry which is preliminary data.</text>
</comment>
<evidence type="ECO:0000313" key="7">
    <source>
        <dbReference type="EMBL" id="MCV2872133.1"/>
    </source>
</evidence>
<reference evidence="7 8" key="1">
    <citation type="submission" date="2022-10" db="EMBL/GenBank/DDBJ databases">
        <title>Defluviimonas sp. nov., isolated from ocean surface sediments.</title>
        <authorList>
            <person name="He W."/>
            <person name="Wang L."/>
            <person name="Zhang D.-F."/>
        </authorList>
    </citation>
    <scope>NUCLEOTIDE SEQUENCE [LARGE SCALE GENOMIC DNA]</scope>
    <source>
        <strain evidence="7 8">WL0050</strain>
    </source>
</reference>
<dbReference type="SUPFAM" id="SSF53850">
    <property type="entry name" value="Periplasmic binding protein-like II"/>
    <property type="match status" value="1"/>
</dbReference>
<sequence length="331" mass="35730">MKHTLSPALMIAGCLAASNVLAADTPELIVYAPDYFGSEWGPGPAIEAGFEAQCACDLKFVTGDVMSRLKLEGEGTEADAVIGLTTDQTAAARATGLFAVHGKDLSGLTLPVAWDDDTFVPFNWGETAFVYDKTRLDTPPASFADLLDMPDEVKIVIQDPRSSVSGLALVLWISEVFGDGAEDAWRKLKPKILTVTPGWSEAYGLFTSGEADMVLSFTTSPAYHIIAEEDETKAAAIFPEGHYFMTELVAKIGATDQPDLADAFLDYVLSDDFQGMIATANWSYPAREFEGALPAGFANLPRPDRTLFLPEAEAEARRDPAIATWLKVMSE</sequence>
<dbReference type="Gene3D" id="3.40.190.10">
    <property type="entry name" value="Periplasmic binding protein-like II"/>
    <property type="match status" value="2"/>
</dbReference>
<dbReference type="NCBIfam" id="TIGR01254">
    <property type="entry name" value="sfuA"/>
    <property type="match status" value="1"/>
</dbReference>
<gene>
    <name evidence="7" type="ORF">OEZ71_07470</name>
</gene>
<protein>
    <submittedName>
        <fullName evidence="7">Thiamine ABC transporter substrate-binding protein</fullName>
    </submittedName>
</protein>
<keyword evidence="3" id="KW-0813">Transport</keyword>
<comment type="similarity">
    <text evidence="2">Belongs to the bacterial solute-binding protein 1 family.</text>
</comment>
<evidence type="ECO:0000256" key="4">
    <source>
        <dbReference type="ARBA" id="ARBA00022729"/>
    </source>
</evidence>
<keyword evidence="4 6" id="KW-0732">Signal</keyword>
<feature type="signal peptide" evidence="6">
    <location>
        <begin position="1"/>
        <end position="22"/>
    </location>
</feature>
<keyword evidence="5" id="KW-0574">Periplasm</keyword>
<evidence type="ECO:0000256" key="2">
    <source>
        <dbReference type="ARBA" id="ARBA00008520"/>
    </source>
</evidence>
<proteinExistence type="inferred from homology"/>
<dbReference type="Proteomes" id="UP001652564">
    <property type="component" value="Unassembled WGS sequence"/>
</dbReference>
<dbReference type="EMBL" id="JAOWKZ010000002">
    <property type="protein sequence ID" value="MCV2872133.1"/>
    <property type="molecule type" value="Genomic_DNA"/>
</dbReference>
<dbReference type="InterPro" id="IPR005948">
    <property type="entry name" value="ThiB-like"/>
</dbReference>
<accession>A0ABT2ZM85</accession>